<dbReference type="InterPro" id="IPR036875">
    <property type="entry name" value="Znf_CCHC_sf"/>
</dbReference>
<evidence type="ECO:0000256" key="3">
    <source>
        <dbReference type="ARBA" id="ARBA00022490"/>
    </source>
</evidence>
<reference evidence="6" key="1">
    <citation type="submission" date="2021-05" db="EMBL/GenBank/DDBJ databases">
        <authorList>
            <person name="Alioto T."/>
            <person name="Alioto T."/>
            <person name="Gomez Garrido J."/>
        </authorList>
    </citation>
    <scope>NUCLEOTIDE SEQUENCE</scope>
</reference>
<dbReference type="PRINTS" id="PR00050">
    <property type="entry name" value="COLDSHOCK"/>
</dbReference>
<dbReference type="PROSITE" id="PS51857">
    <property type="entry name" value="CSD_2"/>
    <property type="match status" value="1"/>
</dbReference>
<dbReference type="InterPro" id="IPR051373">
    <property type="entry name" value="Lin-28_RNA-binding"/>
</dbReference>
<dbReference type="SMART" id="SM00357">
    <property type="entry name" value="CSP"/>
    <property type="match status" value="1"/>
</dbReference>
<evidence type="ECO:0000259" key="5">
    <source>
        <dbReference type="PROSITE" id="PS51857"/>
    </source>
</evidence>
<dbReference type="Gene3D" id="4.10.60.10">
    <property type="entry name" value="Zinc finger, CCHC-type"/>
    <property type="match status" value="1"/>
</dbReference>
<feature type="domain" description="CSD" evidence="5">
    <location>
        <begin position="72"/>
        <end position="137"/>
    </location>
</feature>
<dbReference type="SUPFAM" id="SSF50249">
    <property type="entry name" value="Nucleic acid-binding proteins"/>
    <property type="match status" value="1"/>
</dbReference>
<dbReference type="GO" id="GO:0005634">
    <property type="term" value="C:nucleus"/>
    <property type="evidence" value="ECO:0007669"/>
    <property type="project" value="TreeGrafter"/>
</dbReference>
<protein>
    <submittedName>
        <fullName evidence="6">Protein lin-28 homolog</fullName>
    </submittedName>
</protein>
<evidence type="ECO:0000313" key="6">
    <source>
        <dbReference type="EMBL" id="CAG6599929.1"/>
    </source>
</evidence>
<dbReference type="Pfam" id="PF00313">
    <property type="entry name" value="CSD"/>
    <property type="match status" value="1"/>
</dbReference>
<dbReference type="SUPFAM" id="SSF57756">
    <property type="entry name" value="Retrovirus zinc finger-like domains"/>
    <property type="match status" value="1"/>
</dbReference>
<dbReference type="PANTHER" id="PTHR46109">
    <property type="entry name" value="PROTEIN LIN-28"/>
    <property type="match status" value="1"/>
</dbReference>
<dbReference type="PANTHER" id="PTHR46109:SF1">
    <property type="entry name" value="PROTEIN LIN-28 HOMOLOG"/>
    <property type="match status" value="1"/>
</dbReference>
<dbReference type="InterPro" id="IPR002059">
    <property type="entry name" value="CSP_DNA-bd"/>
</dbReference>
<sequence>MIGFAESNQSHSSSRSCWRKYLQRTECPIDTDPALKIRPMWTFALPAAFCGLEPLKCTASMGSRDEGATDSRRAGHCKWFNVIKGWGFITPDDGGQDVFVHQSVLQMDGFRSLGQNEPVEFECKLTDKGYEATRVYGPSQTQCKGSEFRPRAKRKYRKMRCYNCGEFANHIAQMCAQGPLPKRCHHCKSEDHLVVDCPNKPPPKVPQPDQHQHQHQQHPQQQQQQHSSSTHHQT</sequence>
<dbReference type="GO" id="GO:0008270">
    <property type="term" value="F:zinc ion binding"/>
    <property type="evidence" value="ECO:0007669"/>
    <property type="project" value="InterPro"/>
</dbReference>
<dbReference type="SMART" id="SM00343">
    <property type="entry name" value="ZnF_C2HC"/>
    <property type="match status" value="2"/>
</dbReference>
<dbReference type="Gene3D" id="2.40.50.140">
    <property type="entry name" value="Nucleic acid-binding proteins"/>
    <property type="match status" value="1"/>
</dbReference>
<dbReference type="InterPro" id="IPR012340">
    <property type="entry name" value="NA-bd_OB-fold"/>
</dbReference>
<evidence type="ECO:0000256" key="1">
    <source>
        <dbReference type="ARBA" id="ARBA00004496"/>
    </source>
</evidence>
<dbReference type="GO" id="GO:0031054">
    <property type="term" value="P:pre-miRNA processing"/>
    <property type="evidence" value="ECO:0007669"/>
    <property type="project" value="TreeGrafter"/>
</dbReference>
<proteinExistence type="inferred from homology"/>
<evidence type="ECO:0000256" key="4">
    <source>
        <dbReference type="SAM" id="MobiDB-lite"/>
    </source>
</evidence>
<dbReference type="GO" id="GO:0003729">
    <property type="term" value="F:mRNA binding"/>
    <property type="evidence" value="ECO:0007669"/>
    <property type="project" value="TreeGrafter"/>
</dbReference>
<comment type="similarity">
    <text evidence="2">Belongs to the lin-28 family.</text>
</comment>
<name>A0A8D8KYP1_CULPI</name>
<dbReference type="CDD" id="cd04458">
    <property type="entry name" value="CSP_CDS"/>
    <property type="match status" value="1"/>
</dbReference>
<dbReference type="AlphaFoldDB" id="A0A8D8KYP1"/>
<keyword evidence="3" id="KW-0963">Cytoplasm</keyword>
<dbReference type="EMBL" id="HBUE01344315">
    <property type="protein sequence ID" value="CAG6599929.1"/>
    <property type="molecule type" value="Transcribed_RNA"/>
</dbReference>
<feature type="region of interest" description="Disordered" evidence="4">
    <location>
        <begin position="197"/>
        <end position="234"/>
    </location>
</feature>
<accession>A0A8D8KYP1</accession>
<feature type="compositionally biased region" description="Low complexity" evidence="4">
    <location>
        <begin position="217"/>
        <end position="234"/>
    </location>
</feature>
<dbReference type="InterPro" id="IPR011129">
    <property type="entry name" value="CSD"/>
</dbReference>
<dbReference type="EMBL" id="HBUE01237385">
    <property type="protein sequence ID" value="CAG6547726.1"/>
    <property type="molecule type" value="Transcribed_RNA"/>
</dbReference>
<dbReference type="InterPro" id="IPR001878">
    <property type="entry name" value="Znf_CCHC"/>
</dbReference>
<organism evidence="6">
    <name type="scientific">Culex pipiens</name>
    <name type="common">House mosquito</name>
    <dbReference type="NCBI Taxonomy" id="7175"/>
    <lineage>
        <taxon>Eukaryota</taxon>
        <taxon>Metazoa</taxon>
        <taxon>Ecdysozoa</taxon>
        <taxon>Arthropoda</taxon>
        <taxon>Hexapoda</taxon>
        <taxon>Insecta</taxon>
        <taxon>Pterygota</taxon>
        <taxon>Neoptera</taxon>
        <taxon>Endopterygota</taxon>
        <taxon>Diptera</taxon>
        <taxon>Nematocera</taxon>
        <taxon>Culicoidea</taxon>
        <taxon>Culicidae</taxon>
        <taxon>Culicinae</taxon>
        <taxon>Culicini</taxon>
        <taxon>Culex</taxon>
        <taxon>Culex</taxon>
    </lineage>
</organism>
<dbReference type="GO" id="GO:0005737">
    <property type="term" value="C:cytoplasm"/>
    <property type="evidence" value="ECO:0007669"/>
    <property type="project" value="UniProtKB-SubCell"/>
</dbReference>
<evidence type="ECO:0000256" key="2">
    <source>
        <dbReference type="ARBA" id="ARBA00008840"/>
    </source>
</evidence>
<comment type="subcellular location">
    <subcellularLocation>
        <location evidence="1">Cytoplasm</location>
    </subcellularLocation>
</comment>